<reference evidence="2" key="1">
    <citation type="submission" date="2020-05" db="EMBL/GenBank/DDBJ databases">
        <title>Phylogenomic resolution of chytrid fungi.</title>
        <authorList>
            <person name="Stajich J.E."/>
            <person name="Amses K."/>
            <person name="Simmons R."/>
            <person name="Seto K."/>
            <person name="Myers J."/>
            <person name="Bonds A."/>
            <person name="Quandt C.A."/>
            <person name="Barry K."/>
            <person name="Liu P."/>
            <person name="Grigoriev I."/>
            <person name="Longcore J.E."/>
            <person name="James T.Y."/>
        </authorList>
    </citation>
    <scope>NUCLEOTIDE SEQUENCE</scope>
    <source>
        <strain evidence="2">JEL0513</strain>
    </source>
</reference>
<dbReference type="EMBL" id="JADGJH010002720">
    <property type="protein sequence ID" value="KAJ3095331.1"/>
    <property type="molecule type" value="Genomic_DNA"/>
</dbReference>
<dbReference type="InterPro" id="IPR050055">
    <property type="entry name" value="EF-Tu_GTPase"/>
</dbReference>
<organism evidence="2 3">
    <name type="scientific">Physocladia obscura</name>
    <dbReference type="NCBI Taxonomy" id="109957"/>
    <lineage>
        <taxon>Eukaryota</taxon>
        <taxon>Fungi</taxon>
        <taxon>Fungi incertae sedis</taxon>
        <taxon>Chytridiomycota</taxon>
        <taxon>Chytridiomycota incertae sedis</taxon>
        <taxon>Chytridiomycetes</taxon>
        <taxon>Chytridiales</taxon>
        <taxon>Chytriomycetaceae</taxon>
        <taxon>Physocladia</taxon>
    </lineage>
</organism>
<protein>
    <submittedName>
        <fullName evidence="2">GTP binding protein</fullName>
    </submittedName>
</protein>
<dbReference type="Pfam" id="PF00009">
    <property type="entry name" value="GTP_EFTU"/>
    <property type="match status" value="1"/>
</dbReference>
<name>A0AAD5X7U3_9FUNG</name>
<dbReference type="Gene3D" id="2.40.30.10">
    <property type="entry name" value="Translation factors"/>
    <property type="match status" value="1"/>
</dbReference>
<dbReference type="SUPFAM" id="SSF52540">
    <property type="entry name" value="P-loop containing nucleoside triphosphate hydrolases"/>
    <property type="match status" value="1"/>
</dbReference>
<dbReference type="PANTHER" id="PTHR43721:SF9">
    <property type="entry name" value="GTP-BINDING PROTEIN 1"/>
    <property type="match status" value="1"/>
</dbReference>
<dbReference type="GO" id="GO:0005525">
    <property type="term" value="F:GTP binding"/>
    <property type="evidence" value="ECO:0007669"/>
    <property type="project" value="InterPro"/>
</dbReference>
<gene>
    <name evidence="2" type="primary">GTPBP2</name>
    <name evidence="2" type="ORF">HK100_005860</name>
</gene>
<dbReference type="InterPro" id="IPR027417">
    <property type="entry name" value="P-loop_NTPase"/>
</dbReference>
<dbReference type="InterPro" id="IPR035531">
    <property type="entry name" value="GTPBP1-like"/>
</dbReference>
<evidence type="ECO:0000313" key="3">
    <source>
        <dbReference type="Proteomes" id="UP001211907"/>
    </source>
</evidence>
<dbReference type="CDD" id="cd04165">
    <property type="entry name" value="GTPBP1_like"/>
    <property type="match status" value="1"/>
</dbReference>
<sequence>MAAHIDDGGATTLPQEVEVGNVEYKLKLINPPPERLQHLVTQLKWRQVPISSRHGEAIYEIGVSDRGELVGLSRDDMRESINTLRKMGAALSADVSIIRERVIHVSPKENKRKERIISNYNSDQSLVSENTEKFDTVDDHEFETDLDGFSFSLDLDSNSLKRDYPSLEERIIAEILVRKGLEDDEHFLEIRVAIVGGADAGKSTLLGVLADSELDNGRGKSRLNLLRHRHEIESGRTSSIGHQIIGFNARGALVNYGTTNISTLEQICESSAKIVSFMDMCGHPKYQKTTLSGLTGHSPDYACLIIGANAGGVSEVPREHLGVAVALMVPVFIVITKVDVASVEQLTRTVNSLLRLLKSPGICRVPMIIQNEDDLVVAVSSLVSSRVIPIFLTSSVTGENMNLLEKFLNLLPKDSTAITSEPDQQIESNEAEFSIEETYNISDLGYVVGGLLLSGQISTSYSQKLDKYYLGPDRGRFVPIRITSIHRQRIPIANLVTGQAATCAIMFVNRTDNIRPDNDGNLDGVNIYQQNLLIVHEELSQTPPTGFKVRKGQVILATCPNESIFVSPASVLQPSYPMSKAFGSFYKDQTLQQSTLSGSIFQSSVPQTGCAWEFEAEIHVIHAATKKDSTAAEISVGTSGVVYLGSIRQGARIVKLQDSNGKWAGLISDEHVAIDMLSPESLITMEYDTGTAADFFIVPSSTKSRRRSSSAALSVKPGHSVIIANTQTFEVAINTSPSKKIPQVENSETAANTFVSRKAAVSFETEVQAGEFESVNSSVGASGLLIKRSGTPTPSSPRRHSQKLIIGSIPSALSEKAPTTTQTFANGSWKTSVEADSLQVLPVLKTGAEGRIRLRFSHEPEWVKVGSTVLFRGEGRLKCVGKVVGIVANSNNLFSKEVVDGR</sequence>
<accession>A0AAD5X7U3</accession>
<evidence type="ECO:0000259" key="1">
    <source>
        <dbReference type="PROSITE" id="PS51722"/>
    </source>
</evidence>
<dbReference type="PANTHER" id="PTHR43721">
    <property type="entry name" value="ELONGATION FACTOR TU-RELATED"/>
    <property type="match status" value="1"/>
</dbReference>
<dbReference type="PROSITE" id="PS51722">
    <property type="entry name" value="G_TR_2"/>
    <property type="match status" value="1"/>
</dbReference>
<evidence type="ECO:0000313" key="2">
    <source>
        <dbReference type="EMBL" id="KAJ3095331.1"/>
    </source>
</evidence>
<comment type="caution">
    <text evidence="2">The sequence shown here is derived from an EMBL/GenBank/DDBJ whole genome shotgun (WGS) entry which is preliminary data.</text>
</comment>
<feature type="domain" description="Tr-type G" evidence="1">
    <location>
        <begin position="187"/>
        <end position="416"/>
    </location>
</feature>
<keyword evidence="3" id="KW-1185">Reference proteome</keyword>
<proteinExistence type="predicted"/>
<dbReference type="GO" id="GO:0003924">
    <property type="term" value="F:GTPase activity"/>
    <property type="evidence" value="ECO:0007669"/>
    <property type="project" value="InterPro"/>
</dbReference>
<dbReference type="FunFam" id="3.40.50.300:FF:000091">
    <property type="entry name" value="Probable GTP-binding protein 1"/>
    <property type="match status" value="1"/>
</dbReference>
<dbReference type="Gene3D" id="3.40.50.300">
    <property type="entry name" value="P-loop containing nucleotide triphosphate hydrolases"/>
    <property type="match status" value="1"/>
</dbReference>
<dbReference type="GO" id="GO:0003746">
    <property type="term" value="F:translation elongation factor activity"/>
    <property type="evidence" value="ECO:0007669"/>
    <property type="project" value="TreeGrafter"/>
</dbReference>
<dbReference type="Proteomes" id="UP001211907">
    <property type="component" value="Unassembled WGS sequence"/>
</dbReference>
<dbReference type="InterPro" id="IPR000795">
    <property type="entry name" value="T_Tr_GTP-bd_dom"/>
</dbReference>
<dbReference type="AlphaFoldDB" id="A0AAD5X7U3"/>